<dbReference type="EMBL" id="NEXF01000341">
    <property type="protein sequence ID" value="PSO07032.1"/>
    <property type="molecule type" value="Genomic_DNA"/>
</dbReference>
<dbReference type="InterPro" id="IPR036264">
    <property type="entry name" value="Bact_exopeptidase_dim_dom"/>
</dbReference>
<protein>
    <recommendedName>
        <fullName evidence="1">Peptidase M20 dimerisation domain-containing protein</fullName>
    </recommendedName>
</protein>
<dbReference type="Gene3D" id="3.30.70.360">
    <property type="match status" value="1"/>
</dbReference>
<dbReference type="InterPro" id="IPR011650">
    <property type="entry name" value="Peptidase_M20_dimer"/>
</dbReference>
<evidence type="ECO:0000259" key="1">
    <source>
        <dbReference type="Pfam" id="PF07687"/>
    </source>
</evidence>
<gene>
    <name evidence="2" type="ORF">B9Q04_13010</name>
</gene>
<reference evidence="2 3" key="1">
    <citation type="submission" date="2017-04" db="EMBL/GenBank/DDBJ databases">
        <title>Novel microbial lineages endemic to geothermal iron-oxide mats fill important gaps in the evolutionary history of Archaea.</title>
        <authorList>
            <person name="Jay Z.J."/>
            <person name="Beam J.P."/>
            <person name="Dlakic M."/>
            <person name="Rusch D.B."/>
            <person name="Kozubal M.A."/>
            <person name="Inskeep W.P."/>
        </authorList>
    </citation>
    <scope>NUCLEOTIDE SEQUENCE [LARGE SCALE GENOMIC DNA]</scope>
    <source>
        <strain evidence="2">BE_D</strain>
    </source>
</reference>
<dbReference type="SUPFAM" id="SSF55031">
    <property type="entry name" value="Bacterial exopeptidase dimerisation domain"/>
    <property type="match status" value="1"/>
</dbReference>
<evidence type="ECO:0000313" key="2">
    <source>
        <dbReference type="EMBL" id="PSO07032.1"/>
    </source>
</evidence>
<sequence length="49" mass="5787">MSPRGTWANTVADRAEFWYVRRLIPEETLENAREEINTCLHKAQRDNPT</sequence>
<proteinExistence type="predicted"/>
<organism evidence="2 3">
    <name type="scientific">Candidatus Marsarchaeota G2 archaeon BE_D</name>
    <dbReference type="NCBI Taxonomy" id="1978158"/>
    <lineage>
        <taxon>Archaea</taxon>
        <taxon>Candidatus Marsarchaeota</taxon>
        <taxon>Candidatus Marsarchaeota group 2</taxon>
    </lineage>
</organism>
<dbReference type="Proteomes" id="UP000242015">
    <property type="component" value="Unassembled WGS sequence"/>
</dbReference>
<dbReference type="Pfam" id="PF07687">
    <property type="entry name" value="M20_dimer"/>
    <property type="match status" value="1"/>
</dbReference>
<feature type="domain" description="Peptidase M20 dimerisation" evidence="1">
    <location>
        <begin position="5"/>
        <end position="45"/>
    </location>
</feature>
<evidence type="ECO:0000313" key="3">
    <source>
        <dbReference type="Proteomes" id="UP000242015"/>
    </source>
</evidence>
<accession>A0A2R6C811</accession>
<comment type="caution">
    <text evidence="2">The sequence shown here is derived from an EMBL/GenBank/DDBJ whole genome shotgun (WGS) entry which is preliminary data.</text>
</comment>
<dbReference type="AlphaFoldDB" id="A0A2R6C811"/>
<name>A0A2R6C811_9ARCH</name>